<reference evidence="9" key="1">
    <citation type="submission" date="2017-01" db="EMBL/GenBank/DDBJ databases">
        <authorList>
            <person name="Varghese N."/>
            <person name="Submissions S."/>
        </authorList>
    </citation>
    <scope>NUCLEOTIDE SEQUENCE [LARGE SCALE GENOMIC DNA]</scope>
    <source>
        <strain evidence="9">DSM 22306</strain>
    </source>
</reference>
<dbReference type="InterPro" id="IPR010225">
    <property type="entry name" value="HrpB"/>
</dbReference>
<dbReference type="NCBIfam" id="TIGR01970">
    <property type="entry name" value="DEAH_box_HrpB"/>
    <property type="match status" value="1"/>
</dbReference>
<dbReference type="GO" id="GO:0005524">
    <property type="term" value="F:ATP binding"/>
    <property type="evidence" value="ECO:0007669"/>
    <property type="project" value="UniProtKB-KW"/>
</dbReference>
<dbReference type="InterPro" id="IPR001650">
    <property type="entry name" value="Helicase_C-like"/>
</dbReference>
<dbReference type="GO" id="GO:0016787">
    <property type="term" value="F:hydrolase activity"/>
    <property type="evidence" value="ECO:0007669"/>
    <property type="project" value="UniProtKB-KW"/>
</dbReference>
<gene>
    <name evidence="8" type="ORF">SAMN05421760_102525</name>
</gene>
<dbReference type="PROSITE" id="PS51194">
    <property type="entry name" value="HELICASE_CTER"/>
    <property type="match status" value="1"/>
</dbReference>
<evidence type="ECO:0000259" key="6">
    <source>
        <dbReference type="PROSITE" id="PS51192"/>
    </source>
</evidence>
<feature type="region of interest" description="Disordered" evidence="5">
    <location>
        <begin position="830"/>
        <end position="853"/>
    </location>
</feature>
<dbReference type="Pfam" id="PF00270">
    <property type="entry name" value="DEAD"/>
    <property type="match status" value="1"/>
</dbReference>
<dbReference type="PANTHER" id="PTHR43519">
    <property type="entry name" value="ATP-DEPENDENT RNA HELICASE HRPB"/>
    <property type="match status" value="1"/>
</dbReference>
<dbReference type="CDD" id="cd18791">
    <property type="entry name" value="SF2_C_RHA"/>
    <property type="match status" value="1"/>
</dbReference>
<dbReference type="STRING" id="619304.SAMN05421760_102525"/>
<keyword evidence="2" id="KW-0378">Hydrolase</keyword>
<dbReference type="OrthoDB" id="9805617at2"/>
<feature type="domain" description="Helicase ATP-binding" evidence="6">
    <location>
        <begin position="18"/>
        <end position="184"/>
    </location>
</feature>
<dbReference type="GO" id="GO:0004386">
    <property type="term" value="F:helicase activity"/>
    <property type="evidence" value="ECO:0007669"/>
    <property type="project" value="UniProtKB-KW"/>
</dbReference>
<dbReference type="FunFam" id="3.40.50.300:FF:002125">
    <property type="entry name" value="ATP-dependent helicase HrpB"/>
    <property type="match status" value="1"/>
</dbReference>
<evidence type="ECO:0000256" key="3">
    <source>
        <dbReference type="ARBA" id="ARBA00022806"/>
    </source>
</evidence>
<dbReference type="SMART" id="SM00487">
    <property type="entry name" value="DEXDc"/>
    <property type="match status" value="1"/>
</dbReference>
<dbReference type="Pfam" id="PF08482">
    <property type="entry name" value="HrpB_C"/>
    <property type="match status" value="1"/>
</dbReference>
<dbReference type="InterPro" id="IPR014001">
    <property type="entry name" value="Helicase_ATP-bd"/>
</dbReference>
<dbReference type="SMART" id="SM00490">
    <property type="entry name" value="HELICc"/>
    <property type="match status" value="1"/>
</dbReference>
<dbReference type="PIRSF" id="PIRSF005496">
    <property type="entry name" value="ATP_hel_hrpB"/>
    <property type="match status" value="1"/>
</dbReference>
<dbReference type="EMBL" id="FTOE01000002">
    <property type="protein sequence ID" value="SIS62181.1"/>
    <property type="molecule type" value="Genomic_DNA"/>
</dbReference>
<dbReference type="InterPro" id="IPR048333">
    <property type="entry name" value="HA2_WH"/>
</dbReference>
<dbReference type="CDD" id="cd17990">
    <property type="entry name" value="DEXHc_HrpB"/>
    <property type="match status" value="1"/>
</dbReference>
<dbReference type="InterPro" id="IPR011545">
    <property type="entry name" value="DEAD/DEAH_box_helicase_dom"/>
</dbReference>
<evidence type="ECO:0000256" key="4">
    <source>
        <dbReference type="ARBA" id="ARBA00022840"/>
    </source>
</evidence>
<dbReference type="Proteomes" id="UP000185999">
    <property type="component" value="Unassembled WGS sequence"/>
</dbReference>
<keyword evidence="3 8" id="KW-0347">Helicase</keyword>
<keyword evidence="1" id="KW-0547">Nucleotide-binding</keyword>
<keyword evidence="4" id="KW-0067">ATP-binding</keyword>
<proteinExistence type="predicted"/>
<dbReference type="GO" id="GO:0003676">
    <property type="term" value="F:nucleic acid binding"/>
    <property type="evidence" value="ECO:0007669"/>
    <property type="project" value="InterPro"/>
</dbReference>
<feature type="domain" description="Helicase C-terminal" evidence="7">
    <location>
        <begin position="211"/>
        <end position="380"/>
    </location>
</feature>
<dbReference type="Gene3D" id="1.20.120.1080">
    <property type="match status" value="1"/>
</dbReference>
<dbReference type="InterPro" id="IPR056329">
    <property type="entry name" value="CON_HrpB"/>
</dbReference>
<evidence type="ECO:0000256" key="5">
    <source>
        <dbReference type="SAM" id="MobiDB-lite"/>
    </source>
</evidence>
<dbReference type="RefSeq" id="WP_054343436.1">
    <property type="nucleotide sequence ID" value="NZ_FTOE01000002.1"/>
</dbReference>
<organism evidence="8 9">
    <name type="scientific">Neptunomonas antarctica</name>
    <dbReference type="NCBI Taxonomy" id="619304"/>
    <lineage>
        <taxon>Bacteria</taxon>
        <taxon>Pseudomonadati</taxon>
        <taxon>Pseudomonadota</taxon>
        <taxon>Gammaproteobacteria</taxon>
        <taxon>Oceanospirillales</taxon>
        <taxon>Oceanospirillaceae</taxon>
        <taxon>Neptunomonas</taxon>
    </lineage>
</organism>
<dbReference type="Gene3D" id="3.40.50.300">
    <property type="entry name" value="P-loop containing nucleotide triphosphate hydrolases"/>
    <property type="match status" value="2"/>
</dbReference>
<dbReference type="InterPro" id="IPR027417">
    <property type="entry name" value="P-loop_NTPase"/>
</dbReference>
<dbReference type="PROSITE" id="PS51192">
    <property type="entry name" value="HELICASE_ATP_BIND_1"/>
    <property type="match status" value="1"/>
</dbReference>
<sequence>MPKSSIKLPIYTVIPDLIAALAIRHEAVLEAPPGAGKTTVVPLELLHQPWLKQNKIIMLEPRRLAARAAAERMASTLGEAVGQTVGYRVRMDTKISHKTRIEVVTEGILTRMLQQDPSLEGVGLVIFDEFHERSLDADLGLALILQGRTLFREDEPLKILMMSATLDSHAIAELLDNAPVISSKGRSFPVELIYSTPWKSKEWVEPRVVSAIKTALSAQTGSLLVFLPGQAEIRRVETQLYANLNEFDKQTLLITPLYGDLSLEQQRKAIAPAPAEHRKIVLTTAIAETSLTIEGVDVVIDSGLSRQANYDPNTGMTRLHTRRLSRAASTQRAGRAGRMAPGTCYRLWSLEQQAQLAPFTLPEIQKADLTPLILQLYRWGCNDPSELAWLDPPAAAPSQQARELLVQLNALQLTASGYRLTEQGEQMARLPVHPRLAHMMLQGRRYQLGYLACELAALLSERDPLQTRQADIQQRLDWLQGKKACHASQQGQLYRLKQQCQRFYAMCQQLPIETTLATIEANDRIGFLIASAWPDRVAQQKGPQRFLLANGRASHLNDNDYLSKTPWLAIAQLGGHEGKSSDAIWLAAPFNTALFNGPLSSMLHTRQRVEWNDQQQKLIAEEQQCCGELIIQSKPLSKLSDEARIEALVGLVRIKGLSIFSHPQALNQWRQRVNFLHNTFSNNTGLPSGSENPWPDLSDAALLATLEVWLTPYLSKVSRLNHFAQLNLHSILLALLPWPLPQKLDELAPERLTVPSGSKIRIDYSESPPILGVKLQEMFGGTSTPTIANDVKLKIHLLSPAGHPLQVTQDLENFWQQIYPQVKKEMKGRYPKHPWPDDPWSAIATHKTKRHLS</sequence>
<dbReference type="Pfam" id="PF00271">
    <property type="entry name" value="Helicase_C"/>
    <property type="match status" value="1"/>
</dbReference>
<accession>A0A1N7KKN7</accession>
<dbReference type="SUPFAM" id="SSF52540">
    <property type="entry name" value="P-loop containing nucleoside triphosphate hydrolases"/>
    <property type="match status" value="1"/>
</dbReference>
<dbReference type="Pfam" id="PF04408">
    <property type="entry name" value="WHD_HA2"/>
    <property type="match status" value="1"/>
</dbReference>
<evidence type="ECO:0000313" key="9">
    <source>
        <dbReference type="Proteomes" id="UP000185999"/>
    </source>
</evidence>
<evidence type="ECO:0000256" key="1">
    <source>
        <dbReference type="ARBA" id="ARBA00022741"/>
    </source>
</evidence>
<evidence type="ECO:0000259" key="7">
    <source>
        <dbReference type="PROSITE" id="PS51194"/>
    </source>
</evidence>
<dbReference type="AlphaFoldDB" id="A0A1N7KKN7"/>
<dbReference type="InterPro" id="IPR013689">
    <property type="entry name" value="RNA_helicase_ATP-dep_HrpB_C"/>
</dbReference>
<dbReference type="InterPro" id="IPR007502">
    <property type="entry name" value="Helicase-assoc_dom"/>
</dbReference>
<dbReference type="Pfam" id="PF24473">
    <property type="entry name" value="CON_HrpB"/>
    <property type="match status" value="1"/>
</dbReference>
<dbReference type="SMART" id="SM00847">
    <property type="entry name" value="HA2"/>
    <property type="match status" value="1"/>
</dbReference>
<dbReference type="InterPro" id="IPR049614">
    <property type="entry name" value="HrpB_DEXH"/>
</dbReference>
<keyword evidence="9" id="KW-1185">Reference proteome</keyword>
<dbReference type="PANTHER" id="PTHR43519:SF1">
    <property type="entry name" value="ATP-DEPENDENT RNA HELICASE HRPB"/>
    <property type="match status" value="1"/>
</dbReference>
<name>A0A1N7KKN7_9GAMM</name>
<evidence type="ECO:0000313" key="8">
    <source>
        <dbReference type="EMBL" id="SIS62181.1"/>
    </source>
</evidence>
<protein>
    <submittedName>
        <fullName evidence="8">ATP-dependent helicase HrpB</fullName>
    </submittedName>
</protein>
<evidence type="ECO:0000256" key="2">
    <source>
        <dbReference type="ARBA" id="ARBA00022801"/>
    </source>
</evidence>